<proteinExistence type="predicted"/>
<organism evidence="2 3">
    <name type="scientific">Xylanibacillus composti</name>
    <dbReference type="NCBI Taxonomy" id="1572762"/>
    <lineage>
        <taxon>Bacteria</taxon>
        <taxon>Bacillati</taxon>
        <taxon>Bacillota</taxon>
        <taxon>Bacilli</taxon>
        <taxon>Bacillales</taxon>
        <taxon>Paenibacillaceae</taxon>
        <taxon>Xylanibacillus</taxon>
    </lineage>
</organism>
<name>A0A8J4H9K2_9BACL</name>
<comment type="caution">
    <text evidence="2">The sequence shown here is derived from an EMBL/GenBank/DDBJ whole genome shotgun (WGS) entry which is preliminary data.</text>
</comment>
<keyword evidence="1" id="KW-0472">Membrane</keyword>
<gene>
    <name evidence="2" type="ORF">XYCOK13_42720</name>
</gene>
<keyword evidence="3" id="KW-1185">Reference proteome</keyword>
<dbReference type="AlphaFoldDB" id="A0A8J4H9K2"/>
<reference evidence="2" key="1">
    <citation type="submission" date="2021-04" db="EMBL/GenBank/DDBJ databases">
        <title>Draft genome sequence of Xylanibacillus composti strain K13.</title>
        <authorList>
            <person name="Uke A."/>
            <person name="Chhe C."/>
            <person name="Baramee S."/>
            <person name="Kosugi A."/>
        </authorList>
    </citation>
    <scope>NUCLEOTIDE SEQUENCE</scope>
    <source>
        <strain evidence="2">K13</strain>
    </source>
</reference>
<dbReference type="Proteomes" id="UP000677918">
    <property type="component" value="Unassembled WGS sequence"/>
</dbReference>
<sequence length="124" mass="13936">MTERVSRRATSTNILNDRGIIVIVRLTLCLKIIIVVLLLSSCDFIGKGELDFSEYGEAAHLSIETLEEWIELSDHILTGEQIASRPYDTYLEYDIQVREQFKGSVTDSVIQVFSAVPLASIGRM</sequence>
<feature type="transmembrane region" description="Helical" evidence="1">
    <location>
        <begin position="20"/>
        <end position="39"/>
    </location>
</feature>
<protein>
    <submittedName>
        <fullName evidence="2">Uncharacterized protein</fullName>
    </submittedName>
</protein>
<evidence type="ECO:0000313" key="3">
    <source>
        <dbReference type="Proteomes" id="UP000677918"/>
    </source>
</evidence>
<keyword evidence="1" id="KW-0812">Transmembrane</keyword>
<evidence type="ECO:0000313" key="2">
    <source>
        <dbReference type="EMBL" id="GIQ71448.1"/>
    </source>
</evidence>
<keyword evidence="1" id="KW-1133">Transmembrane helix</keyword>
<evidence type="ECO:0000256" key="1">
    <source>
        <dbReference type="SAM" id="Phobius"/>
    </source>
</evidence>
<dbReference type="EMBL" id="BOVK01000092">
    <property type="protein sequence ID" value="GIQ71448.1"/>
    <property type="molecule type" value="Genomic_DNA"/>
</dbReference>
<accession>A0A8J4H9K2</accession>